<feature type="transmembrane region" description="Helical" evidence="1">
    <location>
        <begin position="183"/>
        <end position="198"/>
    </location>
</feature>
<sequence>MELLISFLHAPTSIRYINDFVLSAVVISLWTGYAHVFKKQKANLVIYSIFALLVFDLFTSLINFVQPQLVFWALRNTFRGILYFLSVAAVLYIDDIAKIFGFLFWLQIPNILIGVYQWRFLDTGLGDEVHGIFATGAGANMFSILLVAYYLNEYLSRRENLVRVIVVTVLSIFMAVIGEEKTAFVYLIVVFIISLLVSKWSLKTLLSIFIVCILAFVMFDWIETVRPSMLSVFLDMEGTEKYLNSTWSNAYGIPRIGAFTFISSVFFKNDIFKELFGLGFGNCEYSQLKVFQSDFAKQYIHLEYRNFVHQWTFLETGYIGFSLLIIFFSCIIICLIAKRFIYKNSENASFNVTSICIALCCIVSMWSNNTIKYDSAFLPYFGIALGFLSSRK</sequence>
<feature type="transmembrane region" description="Helical" evidence="1">
    <location>
        <begin position="348"/>
        <end position="367"/>
    </location>
</feature>
<feature type="transmembrane region" description="Helical" evidence="1">
    <location>
        <begin position="160"/>
        <end position="177"/>
    </location>
</feature>
<proteinExistence type="predicted"/>
<dbReference type="STRING" id="1437609.BCAL_0931"/>
<evidence type="ECO:0000256" key="1">
    <source>
        <dbReference type="SAM" id="Phobius"/>
    </source>
</evidence>
<dbReference type="eggNOG" id="ENOG50317GS">
    <property type="taxonomic scope" value="Bacteria"/>
</dbReference>
<evidence type="ECO:0000313" key="3">
    <source>
        <dbReference type="Proteomes" id="UP000029072"/>
    </source>
</evidence>
<feature type="transmembrane region" description="Helical" evidence="1">
    <location>
        <begin position="20"/>
        <end position="37"/>
    </location>
</feature>
<evidence type="ECO:0000313" key="2">
    <source>
        <dbReference type="EMBL" id="KFI54672.1"/>
    </source>
</evidence>
<keyword evidence="1" id="KW-0812">Transmembrane</keyword>
<feature type="transmembrane region" description="Helical" evidence="1">
    <location>
        <begin position="317"/>
        <end position="336"/>
    </location>
</feature>
<accession>A0A087A7C2</accession>
<name>A0A087A7C2_9BIFI</name>
<feature type="transmembrane region" description="Helical" evidence="1">
    <location>
        <begin position="130"/>
        <end position="151"/>
    </location>
</feature>
<dbReference type="EMBL" id="JGYS01000007">
    <property type="protein sequence ID" value="KFI54672.1"/>
    <property type="molecule type" value="Genomic_DNA"/>
</dbReference>
<dbReference type="RefSeq" id="WP_152600426.1">
    <property type="nucleotide sequence ID" value="NZ_JDUV01000028.1"/>
</dbReference>
<feature type="transmembrane region" description="Helical" evidence="1">
    <location>
        <begin position="100"/>
        <end position="118"/>
    </location>
</feature>
<organism evidence="2 3">
    <name type="scientific">Bifidobacterium callitrichos DSM 23973</name>
    <dbReference type="NCBI Taxonomy" id="1437609"/>
    <lineage>
        <taxon>Bacteria</taxon>
        <taxon>Bacillati</taxon>
        <taxon>Actinomycetota</taxon>
        <taxon>Actinomycetes</taxon>
        <taxon>Bifidobacteriales</taxon>
        <taxon>Bifidobacteriaceae</taxon>
        <taxon>Bifidobacterium</taxon>
    </lineage>
</organism>
<dbReference type="Proteomes" id="UP000029072">
    <property type="component" value="Unassembled WGS sequence"/>
</dbReference>
<comment type="caution">
    <text evidence="2">The sequence shown here is derived from an EMBL/GenBank/DDBJ whole genome shotgun (WGS) entry which is preliminary data.</text>
</comment>
<feature type="transmembrane region" description="Helical" evidence="1">
    <location>
        <begin position="205"/>
        <end position="222"/>
    </location>
</feature>
<keyword evidence="1" id="KW-1133">Transmembrane helix</keyword>
<dbReference type="AlphaFoldDB" id="A0A087A7C2"/>
<gene>
    <name evidence="2" type="ORF">BCAL_0931</name>
</gene>
<dbReference type="OrthoDB" id="3229240at2"/>
<protein>
    <submittedName>
        <fullName evidence="2">EpsP</fullName>
    </submittedName>
</protein>
<reference evidence="2 3" key="1">
    <citation type="submission" date="2014-03" db="EMBL/GenBank/DDBJ databases">
        <title>Genomics of Bifidobacteria.</title>
        <authorList>
            <person name="Ventura M."/>
            <person name="Milani C."/>
            <person name="Lugli G.A."/>
        </authorList>
    </citation>
    <scope>NUCLEOTIDE SEQUENCE [LARGE SCALE GENOMIC DNA]</scope>
    <source>
        <strain evidence="2 3">DSM 23973</strain>
    </source>
</reference>
<feature type="transmembrane region" description="Helical" evidence="1">
    <location>
        <begin position="77"/>
        <end position="93"/>
    </location>
</feature>
<keyword evidence="1" id="KW-0472">Membrane</keyword>
<feature type="transmembrane region" description="Helical" evidence="1">
    <location>
        <begin position="44"/>
        <end position="65"/>
    </location>
</feature>